<organism evidence="1 2">
    <name type="scientific">Candidatus Woykebacteria bacterium RIFCSPHIGHO2_02_FULL_43_16b</name>
    <dbReference type="NCBI Taxonomy" id="1802601"/>
    <lineage>
        <taxon>Bacteria</taxon>
        <taxon>Candidatus Woykeibacteriota</taxon>
    </lineage>
</organism>
<reference evidence="1 2" key="1">
    <citation type="journal article" date="2016" name="Nat. Commun.">
        <title>Thousands of microbial genomes shed light on interconnected biogeochemical processes in an aquifer system.</title>
        <authorList>
            <person name="Anantharaman K."/>
            <person name="Brown C.T."/>
            <person name="Hug L.A."/>
            <person name="Sharon I."/>
            <person name="Castelle C.J."/>
            <person name="Probst A.J."/>
            <person name="Thomas B.C."/>
            <person name="Singh A."/>
            <person name="Wilkins M.J."/>
            <person name="Karaoz U."/>
            <person name="Brodie E.L."/>
            <person name="Williams K.H."/>
            <person name="Hubbard S.S."/>
            <person name="Banfield J.F."/>
        </authorList>
    </citation>
    <scope>NUCLEOTIDE SEQUENCE [LARGE SCALE GENOMIC DNA]</scope>
</reference>
<evidence type="ECO:0000313" key="1">
    <source>
        <dbReference type="EMBL" id="OGY30062.1"/>
    </source>
</evidence>
<gene>
    <name evidence="1" type="ORF">A3J50_04180</name>
</gene>
<comment type="caution">
    <text evidence="1">The sequence shown here is derived from an EMBL/GenBank/DDBJ whole genome shotgun (WGS) entry which is preliminary data.</text>
</comment>
<accession>A0A1G1WQP9</accession>
<name>A0A1G1WQP9_9BACT</name>
<sequence>MSGYRFDQCPRLGLTLSFRSSAPKEERSRGFSCTLDYSHKEADTGPPPIERGRYLRNLSIPAPLGPWNLDIEHVDVFVNWEGRITHAEVVLSLRVLKVVPGNSRNILSEVQVLPNSGLRLKVVLRTVTESTISSEHDVQIPGLGTGLLDLQAAFI</sequence>
<evidence type="ECO:0000313" key="2">
    <source>
        <dbReference type="Proteomes" id="UP000177821"/>
    </source>
</evidence>
<proteinExistence type="predicted"/>
<protein>
    <submittedName>
        <fullName evidence="1">Uncharacterized protein</fullName>
    </submittedName>
</protein>
<dbReference type="EMBL" id="MHCX01000009">
    <property type="protein sequence ID" value="OGY30062.1"/>
    <property type="molecule type" value="Genomic_DNA"/>
</dbReference>
<dbReference type="Proteomes" id="UP000177821">
    <property type="component" value="Unassembled WGS sequence"/>
</dbReference>
<dbReference type="AlphaFoldDB" id="A0A1G1WQP9"/>